<protein>
    <submittedName>
        <fullName evidence="2">Ribosomal-protein-alanine N-acetyltransferase</fullName>
        <ecNumber evidence="2">2.3.1.267</ecNumber>
    </submittedName>
</protein>
<organism evidence="2 3">
    <name type="scientific">Inquilinus ginsengisoli</name>
    <dbReference type="NCBI Taxonomy" id="363840"/>
    <lineage>
        <taxon>Bacteria</taxon>
        <taxon>Pseudomonadati</taxon>
        <taxon>Pseudomonadota</taxon>
        <taxon>Alphaproteobacteria</taxon>
        <taxon>Rhodospirillales</taxon>
        <taxon>Rhodospirillaceae</taxon>
        <taxon>Inquilinus</taxon>
    </lineage>
</organism>
<evidence type="ECO:0000259" key="1">
    <source>
        <dbReference type="PROSITE" id="PS51186"/>
    </source>
</evidence>
<dbReference type="RefSeq" id="WP_309792949.1">
    <property type="nucleotide sequence ID" value="NZ_JAVDPW010000002.1"/>
</dbReference>
<dbReference type="InterPro" id="IPR051908">
    <property type="entry name" value="Ribosomal_N-acetyltransferase"/>
</dbReference>
<keyword evidence="3" id="KW-1185">Reference proteome</keyword>
<dbReference type="SUPFAM" id="SSF55729">
    <property type="entry name" value="Acyl-CoA N-acyltransferases (Nat)"/>
    <property type="match status" value="1"/>
</dbReference>
<sequence>MSPPPGIAALAETTLAAGELRLEPLRPDHAAVLFDGFADPGLYRFIPQEPPADAATLRARCERLAARQSPAGDQAWLNWAIRIGPEGGYAGLVEVTVGSAGAADIAYFVFAGCQGRGIGRRAVAAVVDALAAIPGITAIGASIDTRNAASMALVAALGFERTGFLQDADHFKGAASDEIRFQLPLKR</sequence>
<dbReference type="Gene3D" id="3.40.630.30">
    <property type="match status" value="1"/>
</dbReference>
<dbReference type="PANTHER" id="PTHR43441:SF10">
    <property type="entry name" value="ACETYLTRANSFERASE"/>
    <property type="match status" value="1"/>
</dbReference>
<keyword evidence="2" id="KW-0808">Transferase</keyword>
<feature type="domain" description="N-acetyltransferase" evidence="1">
    <location>
        <begin position="44"/>
        <end position="186"/>
    </location>
</feature>
<comment type="caution">
    <text evidence="2">The sequence shown here is derived from an EMBL/GenBank/DDBJ whole genome shotgun (WGS) entry which is preliminary data.</text>
</comment>
<gene>
    <name evidence="2" type="ORF">E9232_001374</name>
</gene>
<evidence type="ECO:0000313" key="3">
    <source>
        <dbReference type="Proteomes" id="UP001262410"/>
    </source>
</evidence>
<dbReference type="EMBL" id="JAVDPW010000002">
    <property type="protein sequence ID" value="MDR6288867.1"/>
    <property type="molecule type" value="Genomic_DNA"/>
</dbReference>
<dbReference type="InterPro" id="IPR000182">
    <property type="entry name" value="GNAT_dom"/>
</dbReference>
<keyword evidence="2" id="KW-0012">Acyltransferase</keyword>
<dbReference type="GO" id="GO:0008999">
    <property type="term" value="F:protein-N-terminal-alanine acetyltransferase activity"/>
    <property type="evidence" value="ECO:0007669"/>
    <property type="project" value="UniProtKB-EC"/>
</dbReference>
<dbReference type="InterPro" id="IPR016181">
    <property type="entry name" value="Acyl_CoA_acyltransferase"/>
</dbReference>
<evidence type="ECO:0000313" key="2">
    <source>
        <dbReference type="EMBL" id="MDR6288867.1"/>
    </source>
</evidence>
<proteinExistence type="predicted"/>
<name>A0ABU1JKL2_9PROT</name>
<dbReference type="Proteomes" id="UP001262410">
    <property type="component" value="Unassembled WGS sequence"/>
</dbReference>
<accession>A0ABU1JKL2</accession>
<dbReference type="PROSITE" id="PS51186">
    <property type="entry name" value="GNAT"/>
    <property type="match status" value="1"/>
</dbReference>
<dbReference type="Pfam" id="PF13302">
    <property type="entry name" value="Acetyltransf_3"/>
    <property type="match status" value="1"/>
</dbReference>
<reference evidence="2 3" key="1">
    <citation type="submission" date="2023-07" db="EMBL/GenBank/DDBJ databases">
        <title>Sorghum-associated microbial communities from plants grown in Nebraska, USA.</title>
        <authorList>
            <person name="Schachtman D."/>
        </authorList>
    </citation>
    <scope>NUCLEOTIDE SEQUENCE [LARGE SCALE GENOMIC DNA]</scope>
    <source>
        <strain evidence="2 3">584</strain>
    </source>
</reference>
<dbReference type="PANTHER" id="PTHR43441">
    <property type="entry name" value="RIBOSOMAL-PROTEIN-SERINE ACETYLTRANSFERASE"/>
    <property type="match status" value="1"/>
</dbReference>
<dbReference type="EC" id="2.3.1.267" evidence="2"/>